<reference evidence="1 2" key="1">
    <citation type="submission" date="2015-04" db="EMBL/GenBank/DDBJ databases">
        <title>Comparative genomics of rhizobia nodulating Arachis hypogaea in China.</title>
        <authorList>
            <person name="Li Y."/>
        </authorList>
    </citation>
    <scope>NUCLEOTIDE SEQUENCE [LARGE SCALE GENOMIC DNA]</scope>
    <source>
        <strain evidence="1 2">CCBAU 51757</strain>
    </source>
</reference>
<dbReference type="AlphaFoldDB" id="A0A4V1L2E7"/>
<name>A0A4V1L2E7_9BRAD</name>
<proteinExistence type="predicted"/>
<accession>A0A4V1L2E7</accession>
<organism evidence="1 2">
    <name type="scientific">Bradyrhizobium nanningense</name>
    <dbReference type="NCBI Taxonomy" id="1325118"/>
    <lineage>
        <taxon>Bacteria</taxon>
        <taxon>Pseudomonadati</taxon>
        <taxon>Pseudomonadota</taxon>
        <taxon>Alphaproteobacteria</taxon>
        <taxon>Hyphomicrobiales</taxon>
        <taxon>Nitrobacteraceae</taxon>
        <taxon>Bradyrhizobium</taxon>
    </lineage>
</organism>
<keyword evidence="2" id="KW-1185">Reference proteome</keyword>
<comment type="caution">
    <text evidence="1">The sequence shown here is derived from an EMBL/GenBank/DDBJ whole genome shotgun (WGS) entry which is preliminary data.</text>
</comment>
<dbReference type="RefSeq" id="WP_128918013.1">
    <property type="nucleotide sequence ID" value="NZ_LBJQ01000061.1"/>
</dbReference>
<gene>
    <name evidence="1" type="ORF">XH99_11105</name>
</gene>
<dbReference type="Proteomes" id="UP000289546">
    <property type="component" value="Unassembled WGS sequence"/>
</dbReference>
<evidence type="ECO:0000313" key="2">
    <source>
        <dbReference type="Proteomes" id="UP000289546"/>
    </source>
</evidence>
<evidence type="ECO:0000313" key="1">
    <source>
        <dbReference type="EMBL" id="RXH30999.1"/>
    </source>
</evidence>
<protein>
    <submittedName>
        <fullName evidence="1">Uncharacterized protein</fullName>
    </submittedName>
</protein>
<dbReference type="EMBL" id="LBJQ01000061">
    <property type="protein sequence ID" value="RXH30999.1"/>
    <property type="molecule type" value="Genomic_DNA"/>
</dbReference>
<sequence>MFSGTKISLPLFGWVFLVIWVGQVTKAVIVEAVREGVSAEAAAQLADLKKPAMAEAAERLLADKGWLPQVLRLPQAALAA</sequence>